<dbReference type="AlphaFoldDB" id="A0A1Y2IG31"/>
<organism evidence="2 3">
    <name type="scientific">Trametes coccinea (strain BRFM310)</name>
    <name type="common">Pycnoporus coccineus</name>
    <dbReference type="NCBI Taxonomy" id="1353009"/>
    <lineage>
        <taxon>Eukaryota</taxon>
        <taxon>Fungi</taxon>
        <taxon>Dikarya</taxon>
        <taxon>Basidiomycota</taxon>
        <taxon>Agaricomycotina</taxon>
        <taxon>Agaricomycetes</taxon>
        <taxon>Polyporales</taxon>
        <taxon>Polyporaceae</taxon>
        <taxon>Trametes</taxon>
    </lineage>
</organism>
<evidence type="ECO:0000313" key="2">
    <source>
        <dbReference type="EMBL" id="OSD00078.1"/>
    </source>
</evidence>
<sequence length="559" mass="63886">MFSSRCLPRLALSQARNRSYHLDAINEHELFSVTTRRWLWNEEQQRAARYLPFNVQALVDVATKASGAKRCTSIKKIQDGIFNRTLSLRFDNDVELIAKIPFPTAGPKHYCTASEVATLDYLRTEHGIPTPIVRAWCSRADSSPVGIEYILYEKIPGVQLALLDNDDLPLEDDPFVDILMGLVAIESRLSKIGFSQIGSIYYKEDVPYSLRNRPLYADWLVPKANSERFRIGPTVDREFWRAGRAALDIDRGPWPDVRSWMLALAACARASIAHHPDEHLKREYDGLISDYERLVHHIAPANKHFILWHPDFYPRNILVSESRPRLLNGIIDWQGAVVTIDCLQVSIPPVYDCERHPLVVWPESPEELPGLATEFDALDDEQQREALVALRRAERKKLHEITLREEDPSLAKEMYDARGALAKQCYLRPALAITRGLEEGLPYIRQSFLDCRAIWPFVKGRDVPFPLDISEVDSKQIEEEWNESVRQAASRRRILEEIGVDPSSDGLVSEEEYDAVKQAFSEARARAMAAVSNPEERQRLVETWPWSKGQLSLTAELCH</sequence>
<dbReference type="InterPro" id="IPR002575">
    <property type="entry name" value="Aminoglycoside_PTrfase"/>
</dbReference>
<dbReference type="SUPFAM" id="SSF56112">
    <property type="entry name" value="Protein kinase-like (PK-like)"/>
    <property type="match status" value="1"/>
</dbReference>
<dbReference type="PANTHER" id="PTHR36091">
    <property type="entry name" value="ALTERED INHERITANCE OF MITOCHONDRIA PROTEIN 9, MITOCHONDRIAL"/>
    <property type="match status" value="1"/>
</dbReference>
<dbReference type="Proteomes" id="UP000193067">
    <property type="component" value="Unassembled WGS sequence"/>
</dbReference>
<name>A0A1Y2IG31_TRAC3</name>
<dbReference type="OrthoDB" id="2968323at2759"/>
<dbReference type="GO" id="GO:0005739">
    <property type="term" value="C:mitochondrion"/>
    <property type="evidence" value="ECO:0007669"/>
    <property type="project" value="TreeGrafter"/>
</dbReference>
<gene>
    <name evidence="2" type="ORF">PYCCODRAFT_1393977</name>
</gene>
<feature type="domain" description="Aminoglycoside phosphotransferase" evidence="1">
    <location>
        <begin position="74"/>
        <end position="338"/>
    </location>
</feature>
<proteinExistence type="predicted"/>
<dbReference type="Pfam" id="PF01636">
    <property type="entry name" value="APH"/>
    <property type="match status" value="1"/>
</dbReference>
<keyword evidence="3" id="KW-1185">Reference proteome</keyword>
<reference evidence="2 3" key="1">
    <citation type="journal article" date="2015" name="Biotechnol. Biofuels">
        <title>Enhanced degradation of softwood versus hardwood by the white-rot fungus Pycnoporus coccineus.</title>
        <authorList>
            <person name="Couturier M."/>
            <person name="Navarro D."/>
            <person name="Chevret D."/>
            <person name="Henrissat B."/>
            <person name="Piumi F."/>
            <person name="Ruiz-Duenas F.J."/>
            <person name="Martinez A.T."/>
            <person name="Grigoriev I.V."/>
            <person name="Riley R."/>
            <person name="Lipzen A."/>
            <person name="Berrin J.G."/>
            <person name="Master E.R."/>
            <person name="Rosso M.N."/>
        </authorList>
    </citation>
    <scope>NUCLEOTIDE SEQUENCE [LARGE SCALE GENOMIC DNA]</scope>
    <source>
        <strain evidence="2 3">BRFM310</strain>
    </source>
</reference>
<accession>A0A1Y2IG31</accession>
<evidence type="ECO:0000313" key="3">
    <source>
        <dbReference type="Proteomes" id="UP000193067"/>
    </source>
</evidence>
<dbReference type="InterPro" id="IPR051035">
    <property type="entry name" value="Mito_inheritance_9"/>
</dbReference>
<dbReference type="PANTHER" id="PTHR36091:SF2">
    <property type="entry name" value="AMINOGLYCOSIDE PHOSPHOTRANSFERASE DOMAIN-CONTAINING PROTEIN"/>
    <property type="match status" value="1"/>
</dbReference>
<dbReference type="InterPro" id="IPR011009">
    <property type="entry name" value="Kinase-like_dom_sf"/>
</dbReference>
<evidence type="ECO:0000259" key="1">
    <source>
        <dbReference type="Pfam" id="PF01636"/>
    </source>
</evidence>
<protein>
    <recommendedName>
        <fullName evidence="1">Aminoglycoside phosphotransferase domain-containing protein</fullName>
    </recommendedName>
</protein>
<dbReference type="EMBL" id="KZ084121">
    <property type="protein sequence ID" value="OSD00078.1"/>
    <property type="molecule type" value="Genomic_DNA"/>
</dbReference>